<name>A0A4R1NEQ4_9GAMM</name>
<keyword evidence="2" id="KW-1185">Reference proteome</keyword>
<dbReference type="OrthoDB" id="6636313at2"/>
<dbReference type="AlphaFoldDB" id="A0A4R1NEQ4"/>
<evidence type="ECO:0000313" key="2">
    <source>
        <dbReference type="Proteomes" id="UP000294555"/>
    </source>
</evidence>
<comment type="caution">
    <text evidence="1">The sequence shown here is derived from an EMBL/GenBank/DDBJ whole genome shotgun (WGS) entry which is preliminary data.</text>
</comment>
<dbReference type="RefSeq" id="WP_132921565.1">
    <property type="nucleotide sequence ID" value="NZ_SJOI01000001.1"/>
</dbReference>
<dbReference type="Proteomes" id="UP000294555">
    <property type="component" value="Unassembled WGS sequence"/>
</dbReference>
<dbReference type="EMBL" id="SJOI01000001">
    <property type="protein sequence ID" value="TCL02630.1"/>
    <property type="molecule type" value="Genomic_DNA"/>
</dbReference>
<protein>
    <submittedName>
        <fullName evidence="1">Uncharacterized protein</fullName>
    </submittedName>
</protein>
<organism evidence="1 2">
    <name type="scientific">Sodalis ligni</name>
    <dbReference type="NCBI Taxonomy" id="2697027"/>
    <lineage>
        <taxon>Bacteria</taxon>
        <taxon>Pseudomonadati</taxon>
        <taxon>Pseudomonadota</taxon>
        <taxon>Gammaproteobacteria</taxon>
        <taxon>Enterobacterales</taxon>
        <taxon>Bruguierivoracaceae</taxon>
        <taxon>Sodalis</taxon>
    </lineage>
</organism>
<reference evidence="1 2" key="1">
    <citation type="submission" date="2019-02" db="EMBL/GenBank/DDBJ databases">
        <title>Investigation of anaerobic lignin degradation for improved lignocellulosic biofuels.</title>
        <authorList>
            <person name="Deangelis K."/>
        </authorList>
    </citation>
    <scope>NUCLEOTIDE SEQUENCE [LARGE SCALE GENOMIC DNA]</scope>
    <source>
        <strain evidence="1 2">159R</strain>
    </source>
</reference>
<proteinExistence type="predicted"/>
<sequence>MIPSTVKNRDLPTSAPQQDVKMAPLTVGDVLKMTRLEHGDPLKHRRMRHFSWVENECSSLKGRIDYINKTTSRIIESIPLRESPVTLVSLGSGGLLTEYFIHQQLKKAGYRQLYWRVIDLDYQNSGYEQCRKDFKVEAGNENVKAFTTEQAYFRKSIDHNFLSDNDKNQGAVVVLNVSPPRAITDSSSTAGYDSDCILIRGRPIEEAEKANGIYLLMASPASKEDLLNVKKALSEGDSIVYLDCALNCSVNSSGKVVVIHSPSPTGRALNEGIKPYVDKLEGVANSVGRKIDLLNLNKSLEGFVDEMNSRGAFALKFLVSDYDTSLDKLREYFLDGNNPVIFATFDNNECSFT</sequence>
<gene>
    <name evidence="1" type="ORF">EZJ58_0654</name>
</gene>
<evidence type="ECO:0000313" key="1">
    <source>
        <dbReference type="EMBL" id="TCL02630.1"/>
    </source>
</evidence>
<accession>A0A4R1NEQ4</accession>